<keyword evidence="14 20" id="KW-0472">Membrane</keyword>
<feature type="transmembrane region" description="Helical" evidence="20">
    <location>
        <begin position="6"/>
        <end position="25"/>
    </location>
</feature>
<dbReference type="InterPro" id="IPR011009">
    <property type="entry name" value="Kinase-like_dom_sf"/>
</dbReference>
<dbReference type="InterPro" id="IPR001245">
    <property type="entry name" value="Ser-Thr/Tyr_kinase_cat_dom"/>
</dbReference>
<dbReference type="FunFam" id="1.10.510.10:FF:000146">
    <property type="entry name" value="LRR receptor-like serine/threonine-protein kinase IOS1"/>
    <property type="match status" value="1"/>
</dbReference>
<evidence type="ECO:0000256" key="6">
    <source>
        <dbReference type="ARBA" id="ARBA00022679"/>
    </source>
</evidence>
<dbReference type="AlphaFoldDB" id="A0AAV8SUM1"/>
<dbReference type="PROSITE" id="PS50011">
    <property type="entry name" value="PROTEIN_KINASE_DOM"/>
    <property type="match status" value="1"/>
</dbReference>
<keyword evidence="13 20" id="KW-1133">Transmembrane helix</keyword>
<evidence type="ECO:0000313" key="23">
    <source>
        <dbReference type="Proteomes" id="UP001159364"/>
    </source>
</evidence>
<feature type="region of interest" description="Disordered" evidence="19">
    <location>
        <begin position="857"/>
        <end position="877"/>
    </location>
</feature>
<dbReference type="FunFam" id="3.80.10.10:FF:000129">
    <property type="entry name" value="Leucine-rich repeat receptor-like kinase"/>
    <property type="match status" value="1"/>
</dbReference>
<evidence type="ECO:0000256" key="19">
    <source>
        <dbReference type="SAM" id="MobiDB-lite"/>
    </source>
</evidence>
<organism evidence="22 23">
    <name type="scientific">Erythroxylum novogranatense</name>
    <dbReference type="NCBI Taxonomy" id="1862640"/>
    <lineage>
        <taxon>Eukaryota</taxon>
        <taxon>Viridiplantae</taxon>
        <taxon>Streptophyta</taxon>
        <taxon>Embryophyta</taxon>
        <taxon>Tracheophyta</taxon>
        <taxon>Spermatophyta</taxon>
        <taxon>Magnoliopsida</taxon>
        <taxon>eudicotyledons</taxon>
        <taxon>Gunneridae</taxon>
        <taxon>Pentapetalae</taxon>
        <taxon>rosids</taxon>
        <taxon>fabids</taxon>
        <taxon>Malpighiales</taxon>
        <taxon>Erythroxylaceae</taxon>
        <taxon>Erythroxylum</taxon>
    </lineage>
</organism>
<evidence type="ECO:0000256" key="18">
    <source>
        <dbReference type="PROSITE-ProRule" id="PRU10141"/>
    </source>
</evidence>
<dbReference type="PANTHER" id="PTHR45631:SF212">
    <property type="entry name" value="PROTEIN KINASE DOMAIN-CONTAINING PROTEIN"/>
    <property type="match status" value="1"/>
</dbReference>
<keyword evidence="11" id="KW-0418">Kinase</keyword>
<dbReference type="Pfam" id="PF13855">
    <property type="entry name" value="LRR_8"/>
    <property type="match status" value="1"/>
</dbReference>
<dbReference type="CDD" id="cd14066">
    <property type="entry name" value="STKc_IRAK"/>
    <property type="match status" value="1"/>
</dbReference>
<dbReference type="FunFam" id="3.30.200.20:FF:000394">
    <property type="entry name" value="Leucine-rich repeat receptor-like protein kinase"/>
    <property type="match status" value="1"/>
</dbReference>
<dbReference type="Gene3D" id="3.30.200.20">
    <property type="entry name" value="Phosphorylase Kinase, domain 1"/>
    <property type="match status" value="1"/>
</dbReference>
<keyword evidence="10 18" id="KW-0547">Nucleotide-binding</keyword>
<proteinExistence type="predicted"/>
<evidence type="ECO:0000256" key="3">
    <source>
        <dbReference type="ARBA" id="ARBA00022527"/>
    </source>
</evidence>
<evidence type="ECO:0000256" key="20">
    <source>
        <dbReference type="SAM" id="Phobius"/>
    </source>
</evidence>
<keyword evidence="7 20" id="KW-0812">Transmembrane</keyword>
<dbReference type="Proteomes" id="UP001159364">
    <property type="component" value="Linkage Group LG09"/>
</dbReference>
<accession>A0AAV8SUM1</accession>
<evidence type="ECO:0000256" key="17">
    <source>
        <dbReference type="ARBA" id="ARBA00048679"/>
    </source>
</evidence>
<dbReference type="Gene3D" id="3.80.10.10">
    <property type="entry name" value="Ribonuclease Inhibitor"/>
    <property type="match status" value="1"/>
</dbReference>
<name>A0AAV8SUM1_9ROSI</name>
<dbReference type="InterPro" id="IPR024788">
    <property type="entry name" value="Malectin-like_Carb-bd_dom"/>
</dbReference>
<evidence type="ECO:0000256" key="8">
    <source>
        <dbReference type="ARBA" id="ARBA00022729"/>
    </source>
</evidence>
<evidence type="ECO:0000256" key="14">
    <source>
        <dbReference type="ARBA" id="ARBA00023136"/>
    </source>
</evidence>
<dbReference type="PROSITE" id="PS00108">
    <property type="entry name" value="PROTEIN_KINASE_ST"/>
    <property type="match status" value="1"/>
</dbReference>
<comment type="subcellular location">
    <subcellularLocation>
        <location evidence="1">Membrane</location>
        <topology evidence="1">Single-pass membrane protein</topology>
    </subcellularLocation>
</comment>
<evidence type="ECO:0000256" key="1">
    <source>
        <dbReference type="ARBA" id="ARBA00004167"/>
    </source>
</evidence>
<dbReference type="GO" id="GO:0016020">
    <property type="term" value="C:membrane"/>
    <property type="evidence" value="ECO:0007669"/>
    <property type="project" value="UniProtKB-SubCell"/>
</dbReference>
<evidence type="ECO:0000256" key="11">
    <source>
        <dbReference type="ARBA" id="ARBA00022777"/>
    </source>
</evidence>
<evidence type="ECO:0000256" key="4">
    <source>
        <dbReference type="ARBA" id="ARBA00022553"/>
    </source>
</evidence>
<keyword evidence="23" id="KW-1185">Reference proteome</keyword>
<dbReference type="InterPro" id="IPR000719">
    <property type="entry name" value="Prot_kinase_dom"/>
</dbReference>
<dbReference type="EMBL" id="JAIWQS010000009">
    <property type="protein sequence ID" value="KAJ8755735.1"/>
    <property type="molecule type" value="Genomic_DNA"/>
</dbReference>
<evidence type="ECO:0000313" key="22">
    <source>
        <dbReference type="EMBL" id="KAJ8755735.1"/>
    </source>
</evidence>
<dbReference type="InterPro" id="IPR008271">
    <property type="entry name" value="Ser/Thr_kinase_AS"/>
</dbReference>
<evidence type="ECO:0000256" key="12">
    <source>
        <dbReference type="ARBA" id="ARBA00022840"/>
    </source>
</evidence>
<dbReference type="InterPro" id="IPR017441">
    <property type="entry name" value="Protein_kinase_ATP_BS"/>
</dbReference>
<evidence type="ECO:0000256" key="15">
    <source>
        <dbReference type="ARBA" id="ARBA00023170"/>
    </source>
</evidence>
<dbReference type="Pfam" id="PF12819">
    <property type="entry name" value="Malectin_like"/>
    <property type="match status" value="1"/>
</dbReference>
<evidence type="ECO:0000256" key="7">
    <source>
        <dbReference type="ARBA" id="ARBA00022692"/>
    </source>
</evidence>
<dbReference type="PANTHER" id="PTHR45631">
    <property type="entry name" value="OS07G0107800 PROTEIN-RELATED"/>
    <property type="match status" value="1"/>
</dbReference>
<keyword evidence="12 18" id="KW-0067">ATP-binding</keyword>
<dbReference type="Gene3D" id="1.10.510.10">
    <property type="entry name" value="Transferase(Phosphotransferase) domain 1"/>
    <property type="match status" value="1"/>
</dbReference>
<comment type="caution">
    <text evidence="22">The sequence shown here is derived from an EMBL/GenBank/DDBJ whole genome shotgun (WGS) entry which is preliminary data.</text>
</comment>
<keyword evidence="15" id="KW-0675">Receptor</keyword>
<keyword evidence="6" id="KW-0808">Transferase</keyword>
<dbReference type="InterPro" id="IPR032675">
    <property type="entry name" value="LRR_dom_sf"/>
</dbReference>
<evidence type="ECO:0000256" key="16">
    <source>
        <dbReference type="ARBA" id="ARBA00047899"/>
    </source>
</evidence>
<keyword evidence="3" id="KW-0723">Serine/threonine-protein kinase</keyword>
<evidence type="ECO:0000259" key="21">
    <source>
        <dbReference type="PROSITE" id="PS50011"/>
    </source>
</evidence>
<dbReference type="SUPFAM" id="SSF52058">
    <property type="entry name" value="L domain-like"/>
    <property type="match status" value="1"/>
</dbReference>
<keyword evidence="4" id="KW-0597">Phosphoprotein</keyword>
<keyword evidence="5" id="KW-0433">Leucine-rich repeat</keyword>
<dbReference type="SUPFAM" id="SSF56112">
    <property type="entry name" value="Protein kinase-like (PK-like)"/>
    <property type="match status" value="1"/>
</dbReference>
<evidence type="ECO:0000256" key="13">
    <source>
        <dbReference type="ARBA" id="ARBA00022989"/>
    </source>
</evidence>
<dbReference type="InterPro" id="IPR001611">
    <property type="entry name" value="Leu-rich_rpt"/>
</dbReference>
<comment type="catalytic activity">
    <reaction evidence="17">
        <text>L-seryl-[protein] + ATP = O-phospho-L-seryl-[protein] + ADP + H(+)</text>
        <dbReference type="Rhea" id="RHEA:17989"/>
        <dbReference type="Rhea" id="RHEA-COMP:9863"/>
        <dbReference type="Rhea" id="RHEA-COMP:11604"/>
        <dbReference type="ChEBI" id="CHEBI:15378"/>
        <dbReference type="ChEBI" id="CHEBI:29999"/>
        <dbReference type="ChEBI" id="CHEBI:30616"/>
        <dbReference type="ChEBI" id="CHEBI:83421"/>
        <dbReference type="ChEBI" id="CHEBI:456216"/>
        <dbReference type="EC" id="2.7.11.1"/>
    </reaction>
</comment>
<evidence type="ECO:0000256" key="5">
    <source>
        <dbReference type="ARBA" id="ARBA00022614"/>
    </source>
</evidence>
<evidence type="ECO:0000256" key="9">
    <source>
        <dbReference type="ARBA" id="ARBA00022737"/>
    </source>
</evidence>
<keyword evidence="9" id="KW-0677">Repeat</keyword>
<dbReference type="Pfam" id="PF07714">
    <property type="entry name" value="PK_Tyr_Ser-Thr"/>
    <property type="match status" value="1"/>
</dbReference>
<feature type="domain" description="Protein kinase" evidence="21">
    <location>
        <begin position="577"/>
        <end position="850"/>
    </location>
</feature>
<evidence type="ECO:0000256" key="10">
    <source>
        <dbReference type="ARBA" id="ARBA00022741"/>
    </source>
</evidence>
<feature type="binding site" evidence="18">
    <location>
        <position position="605"/>
    </location>
    <ligand>
        <name>ATP</name>
        <dbReference type="ChEBI" id="CHEBI:30616"/>
    </ligand>
</feature>
<evidence type="ECO:0000256" key="2">
    <source>
        <dbReference type="ARBA" id="ARBA00012513"/>
    </source>
</evidence>
<feature type="transmembrane region" description="Helical" evidence="20">
    <location>
        <begin position="524"/>
        <end position="546"/>
    </location>
</feature>
<dbReference type="PRINTS" id="PR00019">
    <property type="entry name" value="LEURICHRPT"/>
</dbReference>
<feature type="compositionally biased region" description="Polar residues" evidence="19">
    <location>
        <begin position="862"/>
        <end position="877"/>
    </location>
</feature>
<dbReference type="GO" id="GO:0005524">
    <property type="term" value="F:ATP binding"/>
    <property type="evidence" value="ECO:0007669"/>
    <property type="project" value="UniProtKB-UniRule"/>
</dbReference>
<dbReference type="EC" id="2.7.11.1" evidence="2"/>
<dbReference type="GO" id="GO:0004674">
    <property type="term" value="F:protein serine/threonine kinase activity"/>
    <property type="evidence" value="ECO:0007669"/>
    <property type="project" value="UniProtKB-KW"/>
</dbReference>
<comment type="catalytic activity">
    <reaction evidence="16">
        <text>L-threonyl-[protein] + ATP = O-phospho-L-threonyl-[protein] + ADP + H(+)</text>
        <dbReference type="Rhea" id="RHEA:46608"/>
        <dbReference type="Rhea" id="RHEA-COMP:11060"/>
        <dbReference type="Rhea" id="RHEA-COMP:11605"/>
        <dbReference type="ChEBI" id="CHEBI:15378"/>
        <dbReference type="ChEBI" id="CHEBI:30013"/>
        <dbReference type="ChEBI" id="CHEBI:30616"/>
        <dbReference type="ChEBI" id="CHEBI:61977"/>
        <dbReference type="ChEBI" id="CHEBI:456216"/>
        <dbReference type="EC" id="2.7.11.1"/>
    </reaction>
</comment>
<gene>
    <name evidence="22" type="ORF">K2173_024279</name>
</gene>
<keyword evidence="8" id="KW-0732">Signal</keyword>
<sequence length="877" mass="98461">MSGEKTLALVTEIWIYFVLLSATFGSANMAKMKNMENPGFISIDCGEDANYFDEDTGIYFKSDLEFVSSGKNQNVQTGYGYNNPYFGKQLQNLRSFEEGTRNCYTLKPEKGRDNNYLIRAQFLYGNYDGKNQPPTFDLHLGVNFLVKVRFQDSTPWMLYEIFHFSSSDTIDVCLINTGGGVPFISALELRLVNSSSYIGQSYSTLETIWRSDVGYKNTNAIRYKNDPYDRCWSPVIYTDWILVATSTLNIDMQEDINNDKVPVEVFRTAAVPGTNQSSLSYNYTDSSPWYNLYVNLYFLEIEKWFCRILAELFTITINGDDYGAFTLVNSKPLTIRSNKSRGVVNFTINPTQDSTLPPILNNCEVSYVFMCYNIAVDAMMKIKQVYKVNKIDWQGDPCLPSAYIWTGLNCSNNDNNAELSKIISLNLSSSSLRGDIASAFSNLRAMQNLDLSFNELTGTVPEFLGQLPNLSVLNLNGNKLSGVIPQLLVEKAKTGLLQLSFDDNPKLCLTAPCEKSKKSLMLPIVVSMVSILAFILLSIMIIIWIMKRHRVTKCKNGSLLKSKNHSFTYSEIMSITNNFRDEIGKGGFGKVYLGNLSDGNQVAVKLSSASSKQGYKEFLAEVELLLVVHHKSLVTLRGYCNEEGIMALVYDYMENGNLQQHLSGSRADVISWKKRLQIAIDAAHGLEYLHNGCKPPIIHRDFKSSNILLTRDLQAKLSDFGLSRALTTLKDTHVTTQPAGTLGYLDPSCRASGIFNKKTDTYSFGVVLLELITGQPTIIPVEEYHCHIIQWTHSLIERGDIKRIVDPKLQGEVNLNSAWKSVEIAISCVAPNATQRPDMSYVLAELKESLSLEMTSEEDRSMTMSLNQQDLSLPSVR</sequence>
<protein>
    <recommendedName>
        <fullName evidence="2">non-specific serine/threonine protein kinase</fullName>
        <ecNumber evidence="2">2.7.11.1</ecNumber>
    </recommendedName>
</protein>
<dbReference type="PROSITE" id="PS00107">
    <property type="entry name" value="PROTEIN_KINASE_ATP"/>
    <property type="match status" value="1"/>
</dbReference>
<reference evidence="22 23" key="1">
    <citation type="submission" date="2021-09" db="EMBL/GenBank/DDBJ databases">
        <title>Genomic insights and catalytic innovation underlie evolution of tropane alkaloids biosynthesis.</title>
        <authorList>
            <person name="Wang Y.-J."/>
            <person name="Tian T."/>
            <person name="Huang J.-P."/>
            <person name="Huang S.-X."/>
        </authorList>
    </citation>
    <scope>NUCLEOTIDE SEQUENCE [LARGE SCALE GENOMIC DNA]</scope>
    <source>
        <strain evidence="22">KIB-2018</strain>
        <tissue evidence="22">Leaf</tissue>
    </source>
</reference>